<keyword evidence="2" id="KW-1185">Reference proteome</keyword>
<dbReference type="OrthoDB" id="3730241at2"/>
<evidence type="ECO:0000313" key="1">
    <source>
        <dbReference type="EMBL" id="SDB92159.1"/>
    </source>
</evidence>
<dbReference type="InterPro" id="IPR047741">
    <property type="entry name" value="DIP1984-like"/>
</dbReference>
<sequence length="157" mass="18236">MKLAEALLIRSDQQKKILSLKQRINNNVLVQEGSEPSEDPNTLFTELFNLISEQQKLIYRINLTNANTLLEQNQSLLELIMQRDAAVERHKILVSTIEQAHKEPDRYSSREIKWNKTITVSSFQKQADDTAAKIRDLNIRIQATNWQIDLINDIKHT</sequence>
<protein>
    <recommendedName>
        <fullName evidence="3">Septicolysin</fullName>
    </recommendedName>
</protein>
<dbReference type="Gene3D" id="6.10.320.10">
    <property type="match status" value="1"/>
</dbReference>
<dbReference type="RefSeq" id="WP_092747752.1">
    <property type="nucleotide sequence ID" value="NZ_FMYL01000005.1"/>
</dbReference>
<dbReference type="CDD" id="cd12208">
    <property type="entry name" value="DIP1984-like"/>
    <property type="match status" value="1"/>
</dbReference>
<accession>A0A1G6HD07</accession>
<dbReference type="NCBIfam" id="NF038048">
    <property type="entry name" value="DIP1984_fam"/>
    <property type="match status" value="1"/>
</dbReference>
<name>A0A1G6HD07_9GAMM</name>
<organism evidence="1 2">
    <name type="scientific">Acinetobacter boissieri</name>
    <dbReference type="NCBI Taxonomy" id="1219383"/>
    <lineage>
        <taxon>Bacteria</taxon>
        <taxon>Pseudomonadati</taxon>
        <taxon>Pseudomonadota</taxon>
        <taxon>Gammaproteobacteria</taxon>
        <taxon>Moraxellales</taxon>
        <taxon>Moraxellaceae</taxon>
        <taxon>Acinetobacter</taxon>
    </lineage>
</organism>
<dbReference type="Proteomes" id="UP000242501">
    <property type="component" value="Unassembled WGS sequence"/>
</dbReference>
<dbReference type="Pfam" id="PF20935">
    <property type="entry name" value="DUF6847"/>
    <property type="match status" value="1"/>
</dbReference>
<dbReference type="AlphaFoldDB" id="A0A1G6HD07"/>
<evidence type="ECO:0008006" key="3">
    <source>
        <dbReference type="Google" id="ProtNLM"/>
    </source>
</evidence>
<dbReference type="STRING" id="1219383.SAMN05421733_10538"/>
<evidence type="ECO:0000313" key="2">
    <source>
        <dbReference type="Proteomes" id="UP000242501"/>
    </source>
</evidence>
<reference evidence="2" key="1">
    <citation type="submission" date="2016-09" db="EMBL/GenBank/DDBJ databases">
        <authorList>
            <person name="Varghese N."/>
            <person name="Submissions S."/>
        </authorList>
    </citation>
    <scope>NUCLEOTIDE SEQUENCE [LARGE SCALE GENOMIC DNA]</scope>
    <source>
        <strain evidence="2">ANC 4422</strain>
    </source>
</reference>
<gene>
    <name evidence="1" type="ORF">SAMN05421733_10538</name>
</gene>
<dbReference type="EMBL" id="FMYL01000005">
    <property type="protein sequence ID" value="SDB92159.1"/>
    <property type="molecule type" value="Genomic_DNA"/>
</dbReference>
<proteinExistence type="predicted"/>